<dbReference type="SMART" id="SM00529">
    <property type="entry name" value="HTH_DTXR"/>
    <property type="match status" value="1"/>
</dbReference>
<dbReference type="Pfam" id="PF02742">
    <property type="entry name" value="Fe_dep_repr_C"/>
    <property type="match status" value="1"/>
</dbReference>
<dbReference type="InterPro" id="IPR036390">
    <property type="entry name" value="WH_DNA-bd_sf"/>
</dbReference>
<evidence type="ECO:0000256" key="3">
    <source>
        <dbReference type="ARBA" id="ARBA00023125"/>
    </source>
</evidence>
<reference evidence="6 7" key="1">
    <citation type="journal article" date="2021" name="Sci. Rep.">
        <title>The distribution of antibiotic resistance genes in chicken gut microbiota commensals.</title>
        <authorList>
            <person name="Juricova H."/>
            <person name="Matiasovicova J."/>
            <person name="Kubasova T."/>
            <person name="Cejkova D."/>
            <person name="Rychlik I."/>
        </authorList>
    </citation>
    <scope>NUCLEOTIDE SEQUENCE [LARGE SCALE GENOMIC DNA]</scope>
    <source>
        <strain evidence="6 7">An411</strain>
    </source>
</reference>
<dbReference type="InterPro" id="IPR022687">
    <property type="entry name" value="HTH_DTXR"/>
</dbReference>
<organism evidence="6 7">
    <name type="scientific">Oscillibacter valericigenes</name>
    <dbReference type="NCBI Taxonomy" id="351091"/>
    <lineage>
        <taxon>Bacteria</taxon>
        <taxon>Bacillati</taxon>
        <taxon>Bacillota</taxon>
        <taxon>Clostridia</taxon>
        <taxon>Eubacteriales</taxon>
        <taxon>Oscillospiraceae</taxon>
        <taxon>Oscillibacter</taxon>
    </lineage>
</organism>
<dbReference type="Gene3D" id="1.10.60.10">
    <property type="entry name" value="Iron dependent repressor, metal binding and dimerisation domain"/>
    <property type="match status" value="1"/>
</dbReference>
<dbReference type="InterPro" id="IPR001367">
    <property type="entry name" value="Fe_dep_repressor"/>
</dbReference>
<dbReference type="EMBL" id="JACSNX010000001">
    <property type="protein sequence ID" value="MBM6849946.1"/>
    <property type="molecule type" value="Genomic_DNA"/>
</dbReference>
<gene>
    <name evidence="6" type="ORF">H9X91_00655</name>
</gene>
<keyword evidence="4" id="KW-0804">Transcription</keyword>
<dbReference type="PANTHER" id="PTHR33238">
    <property type="entry name" value="IRON (METAL) DEPENDENT REPRESSOR, DTXR FAMILY"/>
    <property type="match status" value="1"/>
</dbReference>
<sequence>MVIHESAEDYLESILVLQQRRGQVRSIDIVNELGYSKPSISIAMKKLRENGYISMDPDGIITLNESGMEIASRVYGRHKTLSKLFVLMGVTPEVASEDACKVEHDLSEETFRCIQSYLEKMMGTQKED</sequence>
<dbReference type="InterPro" id="IPR050536">
    <property type="entry name" value="DtxR_MntR_Metal-Reg"/>
</dbReference>
<protein>
    <submittedName>
        <fullName evidence="6">Metal-dependent transcriptional regulator</fullName>
    </submittedName>
</protein>
<keyword evidence="2" id="KW-0805">Transcription regulation</keyword>
<evidence type="ECO:0000313" key="6">
    <source>
        <dbReference type="EMBL" id="MBM6849946.1"/>
    </source>
</evidence>
<dbReference type="RefSeq" id="WP_204801477.1">
    <property type="nucleotide sequence ID" value="NZ_JACSNS010000005.1"/>
</dbReference>
<dbReference type="SUPFAM" id="SSF47979">
    <property type="entry name" value="Iron-dependent repressor protein, dimerization domain"/>
    <property type="match status" value="1"/>
</dbReference>
<dbReference type="Pfam" id="PF01325">
    <property type="entry name" value="Fe_dep_repress"/>
    <property type="match status" value="1"/>
</dbReference>
<proteinExistence type="inferred from homology"/>
<evidence type="ECO:0000313" key="7">
    <source>
        <dbReference type="Proteomes" id="UP000719500"/>
    </source>
</evidence>
<evidence type="ECO:0000256" key="1">
    <source>
        <dbReference type="ARBA" id="ARBA00007871"/>
    </source>
</evidence>
<dbReference type="InterPro" id="IPR036388">
    <property type="entry name" value="WH-like_DNA-bd_sf"/>
</dbReference>
<keyword evidence="3" id="KW-0238">DNA-binding</keyword>
<keyword evidence="7" id="KW-1185">Reference proteome</keyword>
<dbReference type="Proteomes" id="UP000719500">
    <property type="component" value="Unassembled WGS sequence"/>
</dbReference>
<name>A0ABS2FSR6_9FIRM</name>
<dbReference type="InterPro" id="IPR036421">
    <property type="entry name" value="Fe_dep_repressor_sf"/>
</dbReference>
<accession>A0ABS2FSR6</accession>
<evidence type="ECO:0000256" key="4">
    <source>
        <dbReference type="ARBA" id="ARBA00023163"/>
    </source>
</evidence>
<dbReference type="Gene3D" id="1.10.10.10">
    <property type="entry name" value="Winged helix-like DNA-binding domain superfamily/Winged helix DNA-binding domain"/>
    <property type="match status" value="1"/>
</dbReference>
<dbReference type="InterPro" id="IPR022689">
    <property type="entry name" value="Iron_dep_repressor"/>
</dbReference>
<comment type="similarity">
    <text evidence="1">Belongs to the DtxR/MntR family.</text>
</comment>
<comment type="caution">
    <text evidence="6">The sequence shown here is derived from an EMBL/GenBank/DDBJ whole genome shotgun (WGS) entry which is preliminary data.</text>
</comment>
<dbReference type="SUPFAM" id="SSF46785">
    <property type="entry name" value="Winged helix' DNA-binding domain"/>
    <property type="match status" value="1"/>
</dbReference>
<evidence type="ECO:0000259" key="5">
    <source>
        <dbReference type="PROSITE" id="PS50944"/>
    </source>
</evidence>
<dbReference type="PROSITE" id="PS50944">
    <property type="entry name" value="HTH_DTXR"/>
    <property type="match status" value="1"/>
</dbReference>
<dbReference type="PANTHER" id="PTHR33238:SF7">
    <property type="entry name" value="IRON-DEPENDENT TRANSCRIPTIONAL REGULATOR"/>
    <property type="match status" value="1"/>
</dbReference>
<feature type="domain" description="HTH dtxR-type" evidence="5">
    <location>
        <begin position="1"/>
        <end position="64"/>
    </location>
</feature>
<evidence type="ECO:0000256" key="2">
    <source>
        <dbReference type="ARBA" id="ARBA00023015"/>
    </source>
</evidence>